<reference evidence="2 3" key="1">
    <citation type="submission" date="2014-09" db="EMBL/GenBank/DDBJ databases">
        <title>Complete genome sequence of Endomicrobium proavitum.</title>
        <authorList>
            <person name="Zheng H."/>
        </authorList>
    </citation>
    <scope>NUCLEOTIDE SEQUENCE [LARGE SCALE GENOMIC DNA]</scope>
    <source>
        <strain evidence="2 3">Rsa215</strain>
    </source>
</reference>
<dbReference type="PANTHER" id="PTHR35792">
    <property type="entry name" value="GENERAL STRESS PROTEIN"/>
    <property type="match status" value="1"/>
</dbReference>
<feature type="transmembrane region" description="Helical" evidence="1">
    <location>
        <begin position="6"/>
        <end position="26"/>
    </location>
</feature>
<protein>
    <recommendedName>
        <fullName evidence="4">Gas vesicle protein</fullName>
    </recommendedName>
</protein>
<dbReference type="RefSeq" id="WP_052569750.1">
    <property type="nucleotide sequence ID" value="NZ_CP009498.1"/>
</dbReference>
<name>A0A0G3WI55_9BACT</name>
<dbReference type="Proteomes" id="UP000035337">
    <property type="component" value="Chromosome"/>
</dbReference>
<dbReference type="OrthoDB" id="121022at2"/>
<organism evidence="2 3">
    <name type="scientific">Endomicrobium proavitum</name>
    <dbReference type="NCBI Taxonomy" id="1408281"/>
    <lineage>
        <taxon>Bacteria</taxon>
        <taxon>Pseudomonadati</taxon>
        <taxon>Elusimicrobiota</taxon>
        <taxon>Endomicrobiia</taxon>
        <taxon>Endomicrobiales</taxon>
        <taxon>Endomicrobiaceae</taxon>
        <taxon>Endomicrobium</taxon>
    </lineage>
</organism>
<accession>A0A0G3WI55</accession>
<sequence>MSDKKDALLAFIVGGVIGAAIGILYAPKSGKETRKDIKKLGDEFADTVGDLSDEVKETGRKIYEEGREKVLSKRDKISEALEAGKKAFEKYAKED</sequence>
<dbReference type="KEGG" id="epo:Epro_0186"/>
<evidence type="ECO:0000256" key="1">
    <source>
        <dbReference type="SAM" id="Phobius"/>
    </source>
</evidence>
<dbReference type="AlphaFoldDB" id="A0A0G3WI55"/>
<dbReference type="PATRIC" id="fig|1408281.3.peg.191"/>
<keyword evidence="3" id="KW-1185">Reference proteome</keyword>
<proteinExistence type="predicted"/>
<dbReference type="STRING" id="1408281.Epro_0186"/>
<dbReference type="EMBL" id="CP009498">
    <property type="protein sequence ID" value="AKL97565.1"/>
    <property type="molecule type" value="Genomic_DNA"/>
</dbReference>
<dbReference type="PANTHER" id="PTHR35792:SF2">
    <property type="entry name" value="GENERAL STRESS PROTEIN"/>
    <property type="match status" value="1"/>
</dbReference>
<evidence type="ECO:0000313" key="2">
    <source>
        <dbReference type="EMBL" id="AKL97565.1"/>
    </source>
</evidence>
<dbReference type="Pfam" id="PF12732">
    <property type="entry name" value="YtxH"/>
    <property type="match status" value="1"/>
</dbReference>
<dbReference type="InterPro" id="IPR052928">
    <property type="entry name" value="Desiccation-related_membrane"/>
</dbReference>
<keyword evidence="1" id="KW-0472">Membrane</keyword>
<gene>
    <name evidence="2" type="ORF">Epro_0186</name>
</gene>
<evidence type="ECO:0000313" key="3">
    <source>
        <dbReference type="Proteomes" id="UP000035337"/>
    </source>
</evidence>
<keyword evidence="1" id="KW-0812">Transmembrane</keyword>
<keyword evidence="1" id="KW-1133">Transmembrane helix</keyword>
<dbReference type="InterPro" id="IPR024623">
    <property type="entry name" value="YtxH"/>
</dbReference>
<evidence type="ECO:0008006" key="4">
    <source>
        <dbReference type="Google" id="ProtNLM"/>
    </source>
</evidence>